<organism evidence="3 4">
    <name type="scientific">Oldenlandia corymbosa var. corymbosa</name>
    <dbReference type="NCBI Taxonomy" id="529605"/>
    <lineage>
        <taxon>Eukaryota</taxon>
        <taxon>Viridiplantae</taxon>
        <taxon>Streptophyta</taxon>
        <taxon>Embryophyta</taxon>
        <taxon>Tracheophyta</taxon>
        <taxon>Spermatophyta</taxon>
        <taxon>Magnoliopsida</taxon>
        <taxon>eudicotyledons</taxon>
        <taxon>Gunneridae</taxon>
        <taxon>Pentapetalae</taxon>
        <taxon>asterids</taxon>
        <taxon>lamiids</taxon>
        <taxon>Gentianales</taxon>
        <taxon>Rubiaceae</taxon>
        <taxon>Rubioideae</taxon>
        <taxon>Spermacoceae</taxon>
        <taxon>Hedyotis-Oldenlandia complex</taxon>
        <taxon>Oldenlandia</taxon>
    </lineage>
</organism>
<dbReference type="InterPro" id="IPR044824">
    <property type="entry name" value="MAIN-like"/>
</dbReference>
<evidence type="ECO:0000313" key="4">
    <source>
        <dbReference type="Proteomes" id="UP001161247"/>
    </source>
</evidence>
<dbReference type="Pfam" id="PF10536">
    <property type="entry name" value="PMD"/>
    <property type="match status" value="1"/>
</dbReference>
<dbReference type="PANTHER" id="PTHR46033">
    <property type="entry name" value="PROTEIN MAIN-LIKE 2"/>
    <property type="match status" value="1"/>
</dbReference>
<name>A0AAV1CHK4_OLDCO</name>
<dbReference type="PANTHER" id="PTHR46033:SF8">
    <property type="entry name" value="PROTEIN MAINTENANCE OF MERISTEMS-LIKE"/>
    <property type="match status" value="1"/>
</dbReference>
<dbReference type="EMBL" id="OX459119">
    <property type="protein sequence ID" value="CAI9094912.1"/>
    <property type="molecule type" value="Genomic_DNA"/>
</dbReference>
<dbReference type="InterPro" id="IPR019557">
    <property type="entry name" value="AminoTfrase-like_pln_mobile"/>
</dbReference>
<protein>
    <submittedName>
        <fullName evidence="3">OLC1v1030743C1</fullName>
    </submittedName>
</protein>
<proteinExistence type="predicted"/>
<dbReference type="Proteomes" id="UP001161247">
    <property type="component" value="Chromosome 2"/>
</dbReference>
<evidence type="ECO:0000256" key="1">
    <source>
        <dbReference type="SAM" id="MobiDB-lite"/>
    </source>
</evidence>
<dbReference type="GO" id="GO:0010073">
    <property type="term" value="P:meristem maintenance"/>
    <property type="evidence" value="ECO:0007669"/>
    <property type="project" value="InterPro"/>
</dbReference>
<dbReference type="AlphaFoldDB" id="A0AAV1CHK4"/>
<feature type="region of interest" description="Disordered" evidence="1">
    <location>
        <begin position="94"/>
        <end position="122"/>
    </location>
</feature>
<reference evidence="3" key="1">
    <citation type="submission" date="2023-03" db="EMBL/GenBank/DDBJ databases">
        <authorList>
            <person name="Julca I."/>
        </authorList>
    </citation>
    <scope>NUCLEOTIDE SEQUENCE</scope>
</reference>
<feature type="domain" description="Aminotransferase-like plant mobile" evidence="2">
    <location>
        <begin position="253"/>
        <end position="360"/>
    </location>
</feature>
<evidence type="ECO:0000259" key="2">
    <source>
        <dbReference type="Pfam" id="PF10536"/>
    </source>
</evidence>
<keyword evidence="4" id="KW-1185">Reference proteome</keyword>
<gene>
    <name evidence="3" type="ORF">OLC1_LOCUS5989</name>
</gene>
<sequence>MVPNPSLMVGSGTRDLRGRKVYASARAGDTEDVSQMDPFAQSHIMLRRAHVDRVDLANSSQRLDKVFDQTCLDQENVIGKDNVPFEDFDSKGYDDFEDDTLSSPPPVRPPSVVKSPPSFRPPPSVRPCIVVRLPRSAFVSSSSSVSSAGTWFVTTPVKSGPQDSSVILSFLGHVAHLLTEDSHKNPFKMDTRITYFKSLKDWKGAMETEGKNLLERTELSHIVDIMYNNIDQALITAFVKSLTATGAYQSGGVQGKVVVEHCHTGRSARNQVIAWLWLMLGNILFTDRSRTRIGVAILSEIIEGLATCHEISWGSATLAYLYRQLGVSTRSQNASMSGCYTLLQAWIYEYFPSFRPSAGRASRDPAVPRAGWGFVVVIPGCTRLHCHADGDHRANTNGEGHVAANNGEDEQVEVVNANGGSKDAALKNTSYIHDPLSDIVGPMTRARRKRMDESLNSLITTTWAKEEIKLDDYKPKTINLLQVTPN</sequence>
<accession>A0AAV1CHK4</accession>
<evidence type="ECO:0000313" key="3">
    <source>
        <dbReference type="EMBL" id="CAI9094912.1"/>
    </source>
</evidence>